<dbReference type="InterPro" id="IPR005269">
    <property type="entry name" value="LOG"/>
</dbReference>
<dbReference type="Gene3D" id="3.40.50.450">
    <property type="match status" value="1"/>
</dbReference>
<keyword evidence="3" id="KW-0378">Hydrolase</keyword>
<sequence length="186" mass="20730">MRVAVFCGSSHGNDPVYGRSARAMGRALAEGGHTLVYGGGKVGLMGVVADTVLEHGGEVIGVIPRMLKEREIAHEGVTELFVVDDMHERKGRMNSLAQAFIAMPGGPGTLEEIFEAWTWAQLGYHEKPCAFYNVAGYYDPLLAFMDTMRDREFLKPHYRDMLIVSDEPSEILSRFETYSSPQAKWR</sequence>
<keyword evidence="5" id="KW-1185">Reference proteome</keyword>
<keyword evidence="3" id="KW-0203">Cytokinin biosynthesis</keyword>
<reference evidence="4 5" key="1">
    <citation type="submission" date="2019-02" db="EMBL/GenBank/DDBJ databases">
        <title>Marinobacter halodurans sp. nov., a marine bacterium isolated from sea tidal flat.</title>
        <authorList>
            <person name="Yoo Y."/>
            <person name="Lee D.W."/>
            <person name="Kim B.S."/>
            <person name="Kim J.-J."/>
        </authorList>
    </citation>
    <scope>NUCLEOTIDE SEQUENCE [LARGE SCALE GENOMIC DNA]</scope>
    <source>
        <strain evidence="4 5">YJ-S3-2</strain>
    </source>
</reference>
<comment type="catalytic activity">
    <reaction evidence="1">
        <text>AMP + H2O = D-ribose 5-phosphate + adenine</text>
        <dbReference type="Rhea" id="RHEA:20129"/>
        <dbReference type="ChEBI" id="CHEBI:15377"/>
        <dbReference type="ChEBI" id="CHEBI:16708"/>
        <dbReference type="ChEBI" id="CHEBI:78346"/>
        <dbReference type="ChEBI" id="CHEBI:456215"/>
        <dbReference type="EC" id="3.2.2.4"/>
    </reaction>
</comment>
<dbReference type="PANTHER" id="PTHR31223">
    <property type="entry name" value="LOG FAMILY PROTEIN YJL055W"/>
    <property type="match status" value="1"/>
</dbReference>
<dbReference type="InterPro" id="IPR031100">
    <property type="entry name" value="LOG_fam"/>
</dbReference>
<dbReference type="RefSeq" id="WP_131482502.1">
    <property type="nucleotide sequence ID" value="NZ_SJDL01000022.1"/>
</dbReference>
<gene>
    <name evidence="4" type="ORF">EZI54_13960</name>
</gene>
<comment type="caution">
    <text evidence="4">The sequence shown here is derived from an EMBL/GenBank/DDBJ whole genome shotgun (WGS) entry which is preliminary data.</text>
</comment>
<evidence type="ECO:0000256" key="2">
    <source>
        <dbReference type="ARBA" id="ARBA00006763"/>
    </source>
</evidence>
<evidence type="ECO:0000313" key="4">
    <source>
        <dbReference type="EMBL" id="TBW54376.1"/>
    </source>
</evidence>
<organism evidence="4 5">
    <name type="scientific">Marinobacter halodurans</name>
    <dbReference type="NCBI Taxonomy" id="2528979"/>
    <lineage>
        <taxon>Bacteria</taxon>
        <taxon>Pseudomonadati</taxon>
        <taxon>Pseudomonadota</taxon>
        <taxon>Gammaproteobacteria</taxon>
        <taxon>Pseudomonadales</taxon>
        <taxon>Marinobacteraceae</taxon>
        <taxon>Marinobacter</taxon>
    </lineage>
</organism>
<comment type="similarity">
    <text evidence="2 3">Belongs to the LOG family.</text>
</comment>
<dbReference type="EMBL" id="SJDL01000022">
    <property type="protein sequence ID" value="TBW54376.1"/>
    <property type="molecule type" value="Genomic_DNA"/>
</dbReference>
<name>A0ABY1ZMM5_9GAMM</name>
<dbReference type="Pfam" id="PF03641">
    <property type="entry name" value="Lysine_decarbox"/>
    <property type="match status" value="1"/>
</dbReference>
<dbReference type="SUPFAM" id="SSF102405">
    <property type="entry name" value="MCP/YpsA-like"/>
    <property type="match status" value="1"/>
</dbReference>
<protein>
    <recommendedName>
        <fullName evidence="3">Cytokinin riboside 5'-monophosphate phosphoribohydrolase</fullName>
        <ecNumber evidence="3">3.2.2.n1</ecNumber>
    </recommendedName>
</protein>
<evidence type="ECO:0000256" key="3">
    <source>
        <dbReference type="RuleBase" id="RU363015"/>
    </source>
</evidence>
<accession>A0ABY1ZMM5</accession>
<evidence type="ECO:0000256" key="1">
    <source>
        <dbReference type="ARBA" id="ARBA00000274"/>
    </source>
</evidence>
<dbReference type="Proteomes" id="UP000313645">
    <property type="component" value="Unassembled WGS sequence"/>
</dbReference>
<dbReference type="EC" id="3.2.2.n1" evidence="3"/>
<dbReference type="PANTHER" id="PTHR31223:SF70">
    <property type="entry name" value="LOG FAMILY PROTEIN YJL055W"/>
    <property type="match status" value="1"/>
</dbReference>
<evidence type="ECO:0000313" key="5">
    <source>
        <dbReference type="Proteomes" id="UP000313645"/>
    </source>
</evidence>
<proteinExistence type="inferred from homology"/>
<dbReference type="NCBIfam" id="TIGR00730">
    <property type="entry name" value="Rossman fold protein, TIGR00730 family"/>
    <property type="match status" value="1"/>
</dbReference>